<organism evidence="2 3">
    <name type="scientific">Lentzea tibetensis</name>
    <dbReference type="NCBI Taxonomy" id="2591470"/>
    <lineage>
        <taxon>Bacteria</taxon>
        <taxon>Bacillati</taxon>
        <taxon>Actinomycetota</taxon>
        <taxon>Actinomycetes</taxon>
        <taxon>Pseudonocardiales</taxon>
        <taxon>Pseudonocardiaceae</taxon>
        <taxon>Lentzea</taxon>
    </lineage>
</organism>
<keyword evidence="1" id="KW-0472">Membrane</keyword>
<dbReference type="OrthoDB" id="5198533at2"/>
<dbReference type="EMBL" id="VOBR01000032">
    <property type="protein sequence ID" value="TWP46463.1"/>
    <property type="molecule type" value="Genomic_DNA"/>
</dbReference>
<name>A0A563EIG1_9PSEU</name>
<dbReference type="AlphaFoldDB" id="A0A563EIG1"/>
<proteinExistence type="predicted"/>
<dbReference type="RefSeq" id="WP_146358594.1">
    <property type="nucleotide sequence ID" value="NZ_VOBR01000032.1"/>
</dbReference>
<evidence type="ECO:0008006" key="4">
    <source>
        <dbReference type="Google" id="ProtNLM"/>
    </source>
</evidence>
<keyword evidence="1" id="KW-0812">Transmembrane</keyword>
<comment type="caution">
    <text evidence="2">The sequence shown here is derived from an EMBL/GenBank/DDBJ whole genome shotgun (WGS) entry which is preliminary data.</text>
</comment>
<evidence type="ECO:0000256" key="1">
    <source>
        <dbReference type="SAM" id="Phobius"/>
    </source>
</evidence>
<reference evidence="2 3" key="1">
    <citation type="submission" date="2019-07" db="EMBL/GenBank/DDBJ databases">
        <title>Lentzea xizangensis sp. nov., isolated from Qinghai-Tibetan Plateau Soils.</title>
        <authorList>
            <person name="Huang J."/>
        </authorList>
    </citation>
    <scope>NUCLEOTIDE SEQUENCE [LARGE SCALE GENOMIC DNA]</scope>
    <source>
        <strain evidence="2 3">FXJ1.1311</strain>
    </source>
</reference>
<evidence type="ECO:0000313" key="2">
    <source>
        <dbReference type="EMBL" id="TWP46463.1"/>
    </source>
</evidence>
<evidence type="ECO:0000313" key="3">
    <source>
        <dbReference type="Proteomes" id="UP000316639"/>
    </source>
</evidence>
<accession>A0A563EIG1</accession>
<protein>
    <recommendedName>
        <fullName evidence="4">Transmembrane protein</fullName>
    </recommendedName>
</protein>
<keyword evidence="3" id="KW-1185">Reference proteome</keyword>
<sequence>MKWYADNPTRFGLQVIFDLVALGWAALWIWIAVTAHDAVLDLRAPGDGLVNAGSGIRDAFTGAADKARGVPLVGDDLSGALGGGTRAGETLIGAGNAQISVVQDTAFWLQVALIALPLAFLLITWLPLRLRFALRAGAARRLQVAGFSDLLALRALSSLPARQLARFSDDPAEAWRRGDDEVIAALARRELSALGLR</sequence>
<keyword evidence="1" id="KW-1133">Transmembrane helix</keyword>
<feature type="transmembrane region" description="Helical" evidence="1">
    <location>
        <begin position="12"/>
        <end position="33"/>
    </location>
</feature>
<gene>
    <name evidence="2" type="ORF">FKR81_35440</name>
</gene>
<feature type="transmembrane region" description="Helical" evidence="1">
    <location>
        <begin position="107"/>
        <end position="128"/>
    </location>
</feature>
<dbReference type="Proteomes" id="UP000316639">
    <property type="component" value="Unassembled WGS sequence"/>
</dbReference>